<comment type="similarity">
    <text evidence="1">Belongs to the bacterial ribosomal protein bL12 family.</text>
</comment>
<dbReference type="Gene3D" id="1.20.5.710">
    <property type="entry name" value="Single helix bin"/>
    <property type="match status" value="1"/>
</dbReference>
<dbReference type="EMBL" id="HBIX01007749">
    <property type="protein sequence ID" value="CAE0713266.1"/>
    <property type="molecule type" value="Transcribed_RNA"/>
</dbReference>
<keyword evidence="3" id="KW-0687">Ribonucleoprotein</keyword>
<evidence type="ECO:0000259" key="4">
    <source>
        <dbReference type="Pfam" id="PF00542"/>
    </source>
</evidence>
<dbReference type="AlphaFoldDB" id="A0A7S4AEQ6"/>
<dbReference type="InterPro" id="IPR000206">
    <property type="entry name" value="Ribosomal_bL12"/>
</dbReference>
<dbReference type="NCBIfam" id="TIGR00855">
    <property type="entry name" value="L12"/>
    <property type="match status" value="1"/>
</dbReference>
<dbReference type="InterPro" id="IPR013823">
    <property type="entry name" value="Ribosomal_bL12_C"/>
</dbReference>
<dbReference type="Pfam" id="PF00542">
    <property type="entry name" value="Ribosomal_L12"/>
    <property type="match status" value="1"/>
</dbReference>
<dbReference type="InterPro" id="IPR036235">
    <property type="entry name" value="Ribosomal_bL12_oligo_N_sf"/>
</dbReference>
<dbReference type="InterPro" id="IPR014719">
    <property type="entry name" value="Ribosomal_bL12_C/ClpS-like"/>
</dbReference>
<dbReference type="FunFam" id="3.30.1390.10:FF:000001">
    <property type="entry name" value="50S ribosomal protein L7/L12"/>
    <property type="match status" value="1"/>
</dbReference>
<dbReference type="SUPFAM" id="SSF48300">
    <property type="entry name" value="Ribosomal protein L7/12, oligomerisation (N-terminal) domain"/>
    <property type="match status" value="1"/>
</dbReference>
<dbReference type="PANTHER" id="PTHR45987">
    <property type="entry name" value="39S RIBOSOMAL PROTEIN L12"/>
    <property type="match status" value="1"/>
</dbReference>
<dbReference type="HAMAP" id="MF_00368">
    <property type="entry name" value="Ribosomal_bL12"/>
    <property type="match status" value="1"/>
</dbReference>
<dbReference type="Gene3D" id="3.30.1390.10">
    <property type="match status" value="1"/>
</dbReference>
<organism evidence="6">
    <name type="scientific">Pseudo-nitzschia australis</name>
    <dbReference type="NCBI Taxonomy" id="44445"/>
    <lineage>
        <taxon>Eukaryota</taxon>
        <taxon>Sar</taxon>
        <taxon>Stramenopiles</taxon>
        <taxon>Ochrophyta</taxon>
        <taxon>Bacillariophyta</taxon>
        <taxon>Bacillariophyceae</taxon>
        <taxon>Bacillariophycidae</taxon>
        <taxon>Bacillariales</taxon>
        <taxon>Bacillariaceae</taxon>
        <taxon>Pseudo-nitzschia</taxon>
    </lineage>
</organism>
<evidence type="ECO:0008006" key="7">
    <source>
        <dbReference type="Google" id="ProtNLM"/>
    </source>
</evidence>
<evidence type="ECO:0000313" key="6">
    <source>
        <dbReference type="EMBL" id="CAE0713266.1"/>
    </source>
</evidence>
<dbReference type="SUPFAM" id="SSF54736">
    <property type="entry name" value="ClpS-like"/>
    <property type="match status" value="1"/>
</dbReference>
<proteinExistence type="inferred from homology"/>
<dbReference type="Pfam" id="PF16320">
    <property type="entry name" value="Ribosomal_L12_N"/>
    <property type="match status" value="1"/>
</dbReference>
<protein>
    <recommendedName>
        <fullName evidence="7">Ribosomal protein L7/L12 C-terminal domain-containing protein</fullName>
    </recommendedName>
</protein>
<dbReference type="GO" id="GO:0003735">
    <property type="term" value="F:structural constituent of ribosome"/>
    <property type="evidence" value="ECO:0007669"/>
    <property type="project" value="InterPro"/>
</dbReference>
<dbReference type="GO" id="GO:0003729">
    <property type="term" value="F:mRNA binding"/>
    <property type="evidence" value="ECO:0007669"/>
    <property type="project" value="TreeGrafter"/>
</dbReference>
<dbReference type="GO" id="GO:0005840">
    <property type="term" value="C:ribosome"/>
    <property type="evidence" value="ECO:0007669"/>
    <property type="project" value="UniProtKB-KW"/>
</dbReference>
<dbReference type="InterPro" id="IPR008932">
    <property type="entry name" value="Ribosomal_bL12_oligo"/>
</dbReference>
<feature type="domain" description="Large ribosomal subunit protein bL12 oligomerization" evidence="5">
    <location>
        <begin position="146"/>
        <end position="192"/>
    </location>
</feature>
<evidence type="ECO:0000259" key="5">
    <source>
        <dbReference type="Pfam" id="PF16320"/>
    </source>
</evidence>
<dbReference type="GO" id="GO:0005737">
    <property type="term" value="C:cytoplasm"/>
    <property type="evidence" value="ECO:0007669"/>
    <property type="project" value="UniProtKB-ARBA"/>
</dbReference>
<evidence type="ECO:0000256" key="1">
    <source>
        <dbReference type="ARBA" id="ARBA00007197"/>
    </source>
</evidence>
<accession>A0A7S4AEQ6</accession>
<evidence type="ECO:0000256" key="2">
    <source>
        <dbReference type="ARBA" id="ARBA00022980"/>
    </source>
</evidence>
<reference evidence="6" key="1">
    <citation type="submission" date="2021-01" db="EMBL/GenBank/DDBJ databases">
        <authorList>
            <person name="Corre E."/>
            <person name="Pelletier E."/>
            <person name="Niang G."/>
            <person name="Scheremetjew M."/>
            <person name="Finn R."/>
            <person name="Kale V."/>
            <person name="Holt S."/>
            <person name="Cochrane G."/>
            <person name="Meng A."/>
            <person name="Brown T."/>
            <person name="Cohen L."/>
        </authorList>
    </citation>
    <scope>NUCLEOTIDE SEQUENCE</scope>
    <source>
        <strain evidence="6">10249 10 AB</strain>
    </source>
</reference>
<sequence length="274" mass="29973">MTKAYRLISRLANKMPISGSGRAAALSTSSSSYTSPLIMRLDEHERIPTMTTMAPKTTAALTRHSFHTTSSLFNLIHKDAEAAKPTEEELTETEDTVPVWQNPLHRNHPEKENMFAEDFAEGEEIPSIPMPPLETDPDKAVAPPHIHELAHQIVHLNLLELKELTEKIADHFGFDDEMMAAQYGGGAVAAGGAGAAEEEVVEEKTIFDLKLVGFEAKAKIKVIKEVRAIGGLGLKEAKELVEGAPKVVQKDLKLDKAEELKEKLEAVGAQVEIV</sequence>
<keyword evidence="2" id="KW-0689">Ribosomal protein</keyword>
<feature type="domain" description="Large ribosomal subunit protein bL12 C-terminal" evidence="4">
    <location>
        <begin position="207"/>
        <end position="273"/>
    </location>
</feature>
<evidence type="ECO:0000256" key="3">
    <source>
        <dbReference type="ARBA" id="ARBA00023274"/>
    </source>
</evidence>
<name>A0A7S4AEQ6_9STRA</name>
<dbReference type="PANTHER" id="PTHR45987:SF4">
    <property type="entry name" value="LARGE RIBOSOMAL SUBUNIT PROTEIN BL12M"/>
    <property type="match status" value="1"/>
</dbReference>
<dbReference type="CDD" id="cd00387">
    <property type="entry name" value="Ribosomal_L7_L12"/>
    <property type="match status" value="1"/>
</dbReference>
<dbReference type="GO" id="GO:0006412">
    <property type="term" value="P:translation"/>
    <property type="evidence" value="ECO:0007669"/>
    <property type="project" value="InterPro"/>
</dbReference>
<gene>
    <name evidence="6" type="ORF">PAUS00366_LOCUS6018</name>
</gene>
<dbReference type="GO" id="GO:1990904">
    <property type="term" value="C:ribonucleoprotein complex"/>
    <property type="evidence" value="ECO:0007669"/>
    <property type="project" value="UniProtKB-KW"/>
</dbReference>